<keyword evidence="1" id="KW-0547">Nucleotide-binding</keyword>
<dbReference type="RefSeq" id="WP_244683677.1">
    <property type="nucleotide sequence ID" value="NZ_JALIRM010000022.1"/>
</dbReference>
<reference evidence="5 6" key="1">
    <citation type="submission" date="2023-07" db="EMBL/GenBank/DDBJ databases">
        <title>Genomic Encyclopedia of Type Strains, Phase IV (KMG-IV): sequencing the most valuable type-strain genomes for metagenomic binning, comparative biology and taxonomic classification.</title>
        <authorList>
            <person name="Goeker M."/>
        </authorList>
    </citation>
    <scope>NUCLEOTIDE SEQUENCE [LARGE SCALE GENOMIC DNA]</scope>
    <source>
        <strain evidence="5 6">DSM 27848</strain>
    </source>
</reference>
<proteinExistence type="predicted"/>
<protein>
    <submittedName>
        <fullName evidence="5">Antagonist of KipI</fullName>
    </submittedName>
</protein>
<keyword evidence="2" id="KW-0378">Hydrolase</keyword>
<evidence type="ECO:0000313" key="5">
    <source>
        <dbReference type="EMBL" id="MDQ0345332.1"/>
    </source>
</evidence>
<dbReference type="InterPro" id="IPR003778">
    <property type="entry name" value="CT_A_B"/>
</dbReference>
<accession>A0ABU0DA71</accession>
<evidence type="ECO:0000256" key="1">
    <source>
        <dbReference type="ARBA" id="ARBA00022741"/>
    </source>
</evidence>
<dbReference type="SUPFAM" id="SSF50891">
    <property type="entry name" value="Cyclophilin-like"/>
    <property type="match status" value="1"/>
</dbReference>
<dbReference type="InterPro" id="IPR029000">
    <property type="entry name" value="Cyclophilin-like_dom_sf"/>
</dbReference>
<dbReference type="Proteomes" id="UP001232343">
    <property type="component" value="Unassembled WGS sequence"/>
</dbReference>
<dbReference type="NCBIfam" id="TIGR00724">
    <property type="entry name" value="urea_amlyse_rel"/>
    <property type="match status" value="1"/>
</dbReference>
<dbReference type="Gene3D" id="2.40.100.10">
    <property type="entry name" value="Cyclophilin-like"/>
    <property type="match status" value="1"/>
</dbReference>
<sequence length="316" mass="34898">MTLKIIKSGAYTTLQDLGRNGWQAFGVPVGGAMDRKAARLANILLGNDENEAVLEMTLAGPTIQFDESAIIAIFGANMSPKRNGKAVEPRKPILVSKGDVVTFGAAKSGVRTYLAVKGGFSHPAILGSKSTNARANMGRPLQAGDVIPFKHAFSFKHFSWGLSYKLETYINDKEMSIRFVKGRQYDFFEKKDFPKSKYEVGSSSDRMGYRLTGPKLHSNQKVELITEGTTFGSIQVPPNGEPIILMADRQPTGGYPKIGEVISCDLPRLSQIRPGELLRFKEISLKKAQQLLIAQEKELKEIKAACQVKWRDFKDV</sequence>
<evidence type="ECO:0000313" key="6">
    <source>
        <dbReference type="Proteomes" id="UP001232343"/>
    </source>
</evidence>
<evidence type="ECO:0000256" key="3">
    <source>
        <dbReference type="ARBA" id="ARBA00022840"/>
    </source>
</evidence>
<dbReference type="PANTHER" id="PTHR43309:SF5">
    <property type="entry name" value="5-OXOPROLINASE SUBUNIT C"/>
    <property type="match status" value="1"/>
</dbReference>
<dbReference type="InterPro" id="IPR052708">
    <property type="entry name" value="PxpC"/>
</dbReference>
<evidence type="ECO:0000256" key="2">
    <source>
        <dbReference type="ARBA" id="ARBA00022801"/>
    </source>
</evidence>
<keyword evidence="6" id="KW-1185">Reference proteome</keyword>
<dbReference type="EMBL" id="JAUSUO010000015">
    <property type="protein sequence ID" value="MDQ0345332.1"/>
    <property type="molecule type" value="Genomic_DNA"/>
</dbReference>
<organism evidence="5 6">
    <name type="scientific">Lederbergia wuyishanensis</name>
    <dbReference type="NCBI Taxonomy" id="1347903"/>
    <lineage>
        <taxon>Bacteria</taxon>
        <taxon>Bacillati</taxon>
        <taxon>Bacillota</taxon>
        <taxon>Bacilli</taxon>
        <taxon>Bacillales</taxon>
        <taxon>Bacillaceae</taxon>
        <taxon>Lederbergia</taxon>
    </lineage>
</organism>
<feature type="domain" description="Carboxyltransferase" evidence="4">
    <location>
        <begin position="24"/>
        <end position="298"/>
    </location>
</feature>
<name>A0ABU0DA71_9BACI</name>
<dbReference type="SMART" id="SM00797">
    <property type="entry name" value="AHS2"/>
    <property type="match status" value="1"/>
</dbReference>
<keyword evidence="3" id="KW-0067">ATP-binding</keyword>
<dbReference type="PANTHER" id="PTHR43309">
    <property type="entry name" value="5-OXOPROLINASE SUBUNIT C"/>
    <property type="match status" value="1"/>
</dbReference>
<dbReference type="Pfam" id="PF02626">
    <property type="entry name" value="CT_A_B"/>
    <property type="match status" value="1"/>
</dbReference>
<gene>
    <name evidence="5" type="ORF">J2S14_004188</name>
</gene>
<evidence type="ECO:0000259" key="4">
    <source>
        <dbReference type="SMART" id="SM00797"/>
    </source>
</evidence>
<comment type="caution">
    <text evidence="5">The sequence shown here is derived from an EMBL/GenBank/DDBJ whole genome shotgun (WGS) entry which is preliminary data.</text>
</comment>